<reference evidence="3" key="1">
    <citation type="journal article" date="2014" name="Science">
        <title>Ancient hybridizations among the ancestral genomes of bread wheat.</title>
        <authorList>
            <consortium name="International Wheat Genome Sequencing Consortium,"/>
            <person name="Marcussen T."/>
            <person name="Sandve S.R."/>
            <person name="Heier L."/>
            <person name="Spannagl M."/>
            <person name="Pfeifer M."/>
            <person name="Jakobsen K.S."/>
            <person name="Wulff B.B."/>
            <person name="Steuernagel B."/>
            <person name="Mayer K.F."/>
            <person name="Olsen O.A."/>
        </authorList>
    </citation>
    <scope>NUCLEOTIDE SEQUENCE [LARGE SCALE GENOMIC DNA]</scope>
    <source>
        <strain evidence="3">cv. AL8/78</strain>
    </source>
</reference>
<dbReference type="EnsemblPlants" id="AET7Gv20416300.3">
    <property type="protein sequence ID" value="AET7Gv20416300.3"/>
    <property type="gene ID" value="AET7Gv20416300"/>
</dbReference>
<proteinExistence type="predicted"/>
<evidence type="ECO:0000256" key="1">
    <source>
        <dbReference type="SAM" id="MobiDB-lite"/>
    </source>
</evidence>
<reference evidence="2" key="4">
    <citation type="submission" date="2019-03" db="UniProtKB">
        <authorList>
            <consortium name="EnsemblPlants"/>
        </authorList>
    </citation>
    <scope>IDENTIFICATION</scope>
</reference>
<accession>A0A453R118</accession>
<name>A0A453R118_AEGTS</name>
<reference evidence="2" key="5">
    <citation type="journal article" date="2021" name="G3 (Bethesda)">
        <title>Aegilops tauschii genome assembly Aet v5.0 features greater sequence contiguity and improved annotation.</title>
        <authorList>
            <person name="Wang L."/>
            <person name="Zhu T."/>
            <person name="Rodriguez J.C."/>
            <person name="Deal K.R."/>
            <person name="Dubcovsky J."/>
            <person name="McGuire P.E."/>
            <person name="Lux T."/>
            <person name="Spannagl M."/>
            <person name="Mayer K.F.X."/>
            <person name="Baldrich P."/>
            <person name="Meyers B.C."/>
            <person name="Huo N."/>
            <person name="Gu Y.Q."/>
            <person name="Zhou H."/>
            <person name="Devos K.M."/>
            <person name="Bennetzen J.L."/>
            <person name="Unver T."/>
            <person name="Budak H."/>
            <person name="Gulick P.J."/>
            <person name="Galiba G."/>
            <person name="Kalapos B."/>
            <person name="Nelson D.R."/>
            <person name="Li P."/>
            <person name="You F.M."/>
            <person name="Luo M.C."/>
            <person name="Dvorak J."/>
        </authorList>
    </citation>
    <scope>NUCLEOTIDE SEQUENCE [LARGE SCALE GENOMIC DNA]</scope>
    <source>
        <strain evidence="2">cv. AL8/78</strain>
    </source>
</reference>
<evidence type="ECO:0000313" key="3">
    <source>
        <dbReference type="Proteomes" id="UP000015105"/>
    </source>
</evidence>
<dbReference type="AlphaFoldDB" id="A0A453R118"/>
<evidence type="ECO:0000313" key="2">
    <source>
        <dbReference type="EnsemblPlants" id="AET7Gv20416300.3"/>
    </source>
</evidence>
<organism evidence="2 3">
    <name type="scientific">Aegilops tauschii subsp. strangulata</name>
    <name type="common">Goatgrass</name>
    <dbReference type="NCBI Taxonomy" id="200361"/>
    <lineage>
        <taxon>Eukaryota</taxon>
        <taxon>Viridiplantae</taxon>
        <taxon>Streptophyta</taxon>
        <taxon>Embryophyta</taxon>
        <taxon>Tracheophyta</taxon>
        <taxon>Spermatophyta</taxon>
        <taxon>Magnoliopsida</taxon>
        <taxon>Liliopsida</taxon>
        <taxon>Poales</taxon>
        <taxon>Poaceae</taxon>
        <taxon>BOP clade</taxon>
        <taxon>Pooideae</taxon>
        <taxon>Triticodae</taxon>
        <taxon>Triticeae</taxon>
        <taxon>Triticinae</taxon>
        <taxon>Aegilops</taxon>
    </lineage>
</organism>
<keyword evidence="3" id="KW-1185">Reference proteome</keyword>
<sequence>AEPYSGATERQKPKASELSAGGRTRRWWWWRRRAPAGRRRCRCARSRTSRRRGRARCLSGWPPPASIAATRSSGRAGTRRRPAPRPTRAVNCCGTCCFA</sequence>
<reference evidence="2" key="3">
    <citation type="journal article" date="2017" name="Nature">
        <title>Genome sequence of the progenitor of the wheat D genome Aegilops tauschii.</title>
        <authorList>
            <person name="Luo M.C."/>
            <person name="Gu Y.Q."/>
            <person name="Puiu D."/>
            <person name="Wang H."/>
            <person name="Twardziok S.O."/>
            <person name="Deal K.R."/>
            <person name="Huo N."/>
            <person name="Zhu T."/>
            <person name="Wang L."/>
            <person name="Wang Y."/>
            <person name="McGuire P.E."/>
            <person name="Liu S."/>
            <person name="Long H."/>
            <person name="Ramasamy R.K."/>
            <person name="Rodriguez J.C."/>
            <person name="Van S.L."/>
            <person name="Yuan L."/>
            <person name="Wang Z."/>
            <person name="Xia Z."/>
            <person name="Xiao L."/>
            <person name="Anderson O.D."/>
            <person name="Ouyang S."/>
            <person name="Liang Y."/>
            <person name="Zimin A.V."/>
            <person name="Pertea G."/>
            <person name="Qi P."/>
            <person name="Bennetzen J.L."/>
            <person name="Dai X."/>
            <person name="Dawson M.W."/>
            <person name="Muller H.G."/>
            <person name="Kugler K."/>
            <person name="Rivarola-Duarte L."/>
            <person name="Spannagl M."/>
            <person name="Mayer K.F.X."/>
            <person name="Lu F.H."/>
            <person name="Bevan M.W."/>
            <person name="Leroy P."/>
            <person name="Li P."/>
            <person name="You F.M."/>
            <person name="Sun Q."/>
            <person name="Liu Z."/>
            <person name="Lyons E."/>
            <person name="Wicker T."/>
            <person name="Salzberg S.L."/>
            <person name="Devos K.M."/>
            <person name="Dvorak J."/>
        </authorList>
    </citation>
    <scope>NUCLEOTIDE SEQUENCE [LARGE SCALE GENOMIC DNA]</scope>
    <source>
        <strain evidence="2">cv. AL8/78</strain>
    </source>
</reference>
<dbReference type="Gramene" id="AET7Gv20416300.3">
    <property type="protein sequence ID" value="AET7Gv20416300.3"/>
    <property type="gene ID" value="AET7Gv20416300"/>
</dbReference>
<feature type="region of interest" description="Disordered" evidence="1">
    <location>
        <begin position="1"/>
        <end position="22"/>
    </location>
</feature>
<feature type="region of interest" description="Disordered" evidence="1">
    <location>
        <begin position="62"/>
        <end position="87"/>
    </location>
</feature>
<reference evidence="3" key="2">
    <citation type="journal article" date="2017" name="Nat. Plants">
        <title>The Aegilops tauschii genome reveals multiple impacts of transposons.</title>
        <authorList>
            <person name="Zhao G."/>
            <person name="Zou C."/>
            <person name="Li K."/>
            <person name="Wang K."/>
            <person name="Li T."/>
            <person name="Gao L."/>
            <person name="Zhang X."/>
            <person name="Wang H."/>
            <person name="Yang Z."/>
            <person name="Liu X."/>
            <person name="Jiang W."/>
            <person name="Mao L."/>
            <person name="Kong X."/>
            <person name="Jiao Y."/>
            <person name="Jia J."/>
        </authorList>
    </citation>
    <scope>NUCLEOTIDE SEQUENCE [LARGE SCALE GENOMIC DNA]</scope>
    <source>
        <strain evidence="3">cv. AL8/78</strain>
    </source>
</reference>
<dbReference type="Proteomes" id="UP000015105">
    <property type="component" value="Chromosome 7D"/>
</dbReference>
<protein>
    <submittedName>
        <fullName evidence="2">Uncharacterized protein</fullName>
    </submittedName>
</protein>